<dbReference type="EMBL" id="WEGJ01000003">
    <property type="protein sequence ID" value="MQY11465.1"/>
    <property type="molecule type" value="Genomic_DNA"/>
</dbReference>
<evidence type="ECO:0000313" key="2">
    <source>
        <dbReference type="Proteomes" id="UP000466345"/>
    </source>
</evidence>
<dbReference type="Proteomes" id="UP000466345">
    <property type="component" value="Unassembled WGS sequence"/>
</dbReference>
<evidence type="ECO:0000313" key="1">
    <source>
        <dbReference type="EMBL" id="MQY11465.1"/>
    </source>
</evidence>
<name>A0A7K0CDB7_9ACTN</name>
<dbReference type="OrthoDB" id="3515845at2"/>
<dbReference type="RefSeq" id="WP_153450712.1">
    <property type="nucleotide sequence ID" value="NZ_WEGJ01000003.1"/>
</dbReference>
<gene>
    <name evidence="1" type="ORF">SRB5_15830</name>
</gene>
<sequence>MAQYRYIVADALTRQVHSWDLPVTSVSFGPARNAGGSFSGVISPRLAAVVSTYVDAGNTLLLVERDRRLMWGGLLWRAVAQGPDLVLEAAGVGSYPHRRHDLHGNLNARGPYVNADPCNVIRDVWAYLQEQPDGDLGVTVDPTASKVTVGTPAEPYRVDWWEAPVLGEVIDDMASIEGGPEWTETVEWAGETPHLGLRIGWPRLGTRRTDLIFETGMNIIDDNVPVEYDADAHAQVVIALGAGEGRNRRRAVDAVRNSRLRLEYVLEVPGEKGTDRLASRARRERVARMVNGEVTEIVVRDHPSAPIGSWQVGDEARIRVHDAWTEYDMWSRIVAYQIQPGGADESERAVLQVQRADRFTYGGS</sequence>
<organism evidence="1 2">
    <name type="scientific">Streptomyces smaragdinus</name>
    <dbReference type="NCBI Taxonomy" id="2585196"/>
    <lineage>
        <taxon>Bacteria</taxon>
        <taxon>Bacillati</taxon>
        <taxon>Actinomycetota</taxon>
        <taxon>Actinomycetes</taxon>
        <taxon>Kitasatosporales</taxon>
        <taxon>Streptomycetaceae</taxon>
        <taxon>Streptomyces</taxon>
    </lineage>
</organism>
<comment type="caution">
    <text evidence="1">The sequence shown here is derived from an EMBL/GenBank/DDBJ whole genome shotgun (WGS) entry which is preliminary data.</text>
</comment>
<keyword evidence="2" id="KW-1185">Reference proteome</keyword>
<proteinExistence type="predicted"/>
<dbReference type="AlphaFoldDB" id="A0A7K0CDB7"/>
<accession>A0A7K0CDB7</accession>
<evidence type="ECO:0008006" key="3">
    <source>
        <dbReference type="Google" id="ProtNLM"/>
    </source>
</evidence>
<reference evidence="1 2" key="1">
    <citation type="submission" date="2019-10" db="EMBL/GenBank/DDBJ databases">
        <title>Streptomyces smaragdinus sp. nov. and Streptomyces fabii sp. nov., isolated from the gut of fungus growing-termite Macrotermes natalensis.</title>
        <authorList>
            <person name="Schwitalla J."/>
            <person name="Benndorf R."/>
            <person name="Martin K."/>
            <person name="De Beer W."/>
            <person name="Kaster A.-K."/>
            <person name="Vollmers J."/>
            <person name="Poulsen M."/>
            <person name="Beemelmanns C."/>
        </authorList>
    </citation>
    <scope>NUCLEOTIDE SEQUENCE [LARGE SCALE GENOMIC DNA]</scope>
    <source>
        <strain evidence="1 2">RB5</strain>
    </source>
</reference>
<protein>
    <recommendedName>
        <fullName evidence="3">Minor tail protein</fullName>
    </recommendedName>
</protein>